<name>A0ABQ5DHB0_9ASTR</name>
<gene>
    <name evidence="2" type="ORF">Tco_0938167</name>
</gene>
<protein>
    <submittedName>
        <fullName evidence="2">Uncharacterized protein</fullName>
    </submittedName>
</protein>
<proteinExistence type="predicted"/>
<accession>A0ABQ5DHB0</accession>
<dbReference type="EMBL" id="BQNB010015293">
    <property type="protein sequence ID" value="GJT38302.1"/>
    <property type="molecule type" value="Genomic_DNA"/>
</dbReference>
<evidence type="ECO:0000313" key="2">
    <source>
        <dbReference type="EMBL" id="GJT38302.1"/>
    </source>
</evidence>
<keyword evidence="3" id="KW-1185">Reference proteome</keyword>
<evidence type="ECO:0000256" key="1">
    <source>
        <dbReference type="SAM" id="MobiDB-lite"/>
    </source>
</evidence>
<reference evidence="2" key="1">
    <citation type="journal article" date="2022" name="Int. J. Mol. Sci.">
        <title>Draft Genome of Tanacetum Coccineum: Genomic Comparison of Closely Related Tanacetum-Family Plants.</title>
        <authorList>
            <person name="Yamashiro T."/>
            <person name="Shiraishi A."/>
            <person name="Nakayama K."/>
            <person name="Satake H."/>
        </authorList>
    </citation>
    <scope>NUCLEOTIDE SEQUENCE</scope>
</reference>
<evidence type="ECO:0000313" key="3">
    <source>
        <dbReference type="Proteomes" id="UP001151760"/>
    </source>
</evidence>
<feature type="region of interest" description="Disordered" evidence="1">
    <location>
        <begin position="377"/>
        <end position="402"/>
    </location>
</feature>
<organism evidence="2 3">
    <name type="scientific">Tanacetum coccineum</name>
    <dbReference type="NCBI Taxonomy" id="301880"/>
    <lineage>
        <taxon>Eukaryota</taxon>
        <taxon>Viridiplantae</taxon>
        <taxon>Streptophyta</taxon>
        <taxon>Embryophyta</taxon>
        <taxon>Tracheophyta</taxon>
        <taxon>Spermatophyta</taxon>
        <taxon>Magnoliopsida</taxon>
        <taxon>eudicotyledons</taxon>
        <taxon>Gunneridae</taxon>
        <taxon>Pentapetalae</taxon>
        <taxon>asterids</taxon>
        <taxon>campanulids</taxon>
        <taxon>Asterales</taxon>
        <taxon>Asteraceae</taxon>
        <taxon>Asteroideae</taxon>
        <taxon>Anthemideae</taxon>
        <taxon>Anthemidinae</taxon>
        <taxon>Tanacetum</taxon>
    </lineage>
</organism>
<comment type="caution">
    <text evidence="2">The sequence shown here is derived from an EMBL/GenBank/DDBJ whole genome shotgun (WGS) entry which is preliminary data.</text>
</comment>
<dbReference type="Proteomes" id="UP001151760">
    <property type="component" value="Unassembled WGS sequence"/>
</dbReference>
<sequence length="402" mass="46604">MLLMHTGLAIHMMIEKKYPLTQEMLSRMLSRRLEVDQESKMAFELLRFVKLRVKASKDVNKLVLSTYVTTVWFVMFIDKGSSMLMLFQVDWMLLNLIKNLYVPFGIPFDPKRYYKDGVYTRMLRRPRYHGLEYSNWDIADFEERLERIHDRDTHKVQVLDFKGMTKLIRDVLYARMLMEHRDDDGVVFEGTKRHVSWREFILALGLHTGEEMESPGFARTSPSYTSIRDPVLRLCHRMIAHNIAGRSQTPEKFVARLAEHFGLLAEERLQGLTVTAPTLLLIDMTKLLRLQICVELGDIWAWALVAPGGGDEDEEMPQAMSPPPRTQGERISQLEKVLHGMHEVLHCQREVLDSMARDFIRFTTWTVTSLSRMMDRAGVSQSDDSRAEKLTFGGASSDNMEI</sequence>
<reference evidence="2" key="2">
    <citation type="submission" date="2022-01" db="EMBL/GenBank/DDBJ databases">
        <authorList>
            <person name="Yamashiro T."/>
            <person name="Shiraishi A."/>
            <person name="Satake H."/>
            <person name="Nakayama K."/>
        </authorList>
    </citation>
    <scope>NUCLEOTIDE SEQUENCE</scope>
</reference>